<dbReference type="Pfam" id="PF13442">
    <property type="entry name" value="Cytochrome_CBB3"/>
    <property type="match status" value="1"/>
</dbReference>
<dbReference type="InterPro" id="IPR051811">
    <property type="entry name" value="Cytochrome_c550/c551-like"/>
</dbReference>
<keyword evidence="3 6" id="KW-0479">Metal-binding</keyword>
<keyword evidence="5 6" id="KW-0408">Iron</keyword>
<evidence type="ECO:0000256" key="7">
    <source>
        <dbReference type="SAM" id="Phobius"/>
    </source>
</evidence>
<accession>A0AAE4FTW8</accession>
<dbReference type="PROSITE" id="PS51007">
    <property type="entry name" value="CYTC"/>
    <property type="match status" value="1"/>
</dbReference>
<evidence type="ECO:0000256" key="3">
    <source>
        <dbReference type="ARBA" id="ARBA00022723"/>
    </source>
</evidence>
<evidence type="ECO:0000256" key="5">
    <source>
        <dbReference type="ARBA" id="ARBA00023004"/>
    </source>
</evidence>
<gene>
    <name evidence="9" type="ORF">RIF25_11865</name>
</gene>
<keyword evidence="2 6" id="KW-0349">Heme</keyword>
<dbReference type="GO" id="GO:0020037">
    <property type="term" value="F:heme binding"/>
    <property type="evidence" value="ECO:0007669"/>
    <property type="project" value="InterPro"/>
</dbReference>
<dbReference type="InterPro" id="IPR009056">
    <property type="entry name" value="Cyt_c-like_dom"/>
</dbReference>
<dbReference type="SUPFAM" id="SSF46626">
    <property type="entry name" value="Cytochrome c"/>
    <property type="match status" value="2"/>
</dbReference>
<evidence type="ECO:0000313" key="9">
    <source>
        <dbReference type="EMBL" id="MDS3861502.1"/>
    </source>
</evidence>
<dbReference type="EMBL" id="JAVMIP010000013">
    <property type="protein sequence ID" value="MDS3861502.1"/>
    <property type="molecule type" value="Genomic_DNA"/>
</dbReference>
<evidence type="ECO:0000256" key="4">
    <source>
        <dbReference type="ARBA" id="ARBA00022982"/>
    </source>
</evidence>
<dbReference type="GO" id="GO:0046872">
    <property type="term" value="F:metal ion binding"/>
    <property type="evidence" value="ECO:0007669"/>
    <property type="project" value="UniProtKB-KW"/>
</dbReference>
<keyword evidence="10" id="KW-1185">Reference proteome</keyword>
<dbReference type="RefSeq" id="WP_322878743.1">
    <property type="nucleotide sequence ID" value="NZ_JAVMIP010000013.1"/>
</dbReference>
<name>A0AAE4FTW8_9CYAN</name>
<keyword evidence="7" id="KW-1133">Transmembrane helix</keyword>
<feature type="domain" description="Cytochrome c" evidence="8">
    <location>
        <begin position="588"/>
        <end position="673"/>
    </location>
</feature>
<keyword evidence="4" id="KW-0249">Electron transport</keyword>
<dbReference type="InterPro" id="IPR036909">
    <property type="entry name" value="Cyt_c-like_dom_sf"/>
</dbReference>
<reference evidence="10" key="1">
    <citation type="submission" date="2023-07" db="EMBL/GenBank/DDBJ databases">
        <authorList>
            <person name="Luz R."/>
            <person name="Cordeiro R."/>
            <person name="Fonseca A."/>
            <person name="Goncalves V."/>
        </authorList>
    </citation>
    <scope>NUCLEOTIDE SEQUENCE [LARGE SCALE GENOMIC DNA]</scope>
    <source>
        <strain evidence="10">BACA0444</strain>
    </source>
</reference>
<dbReference type="PANTHER" id="PTHR37823:SF1">
    <property type="entry name" value="CYTOCHROME C-553-LIKE"/>
    <property type="match status" value="1"/>
</dbReference>
<proteinExistence type="predicted"/>
<dbReference type="PANTHER" id="PTHR37823">
    <property type="entry name" value="CYTOCHROME C-553-LIKE"/>
    <property type="match status" value="1"/>
</dbReference>
<protein>
    <submittedName>
        <fullName evidence="9">C-type cytochrome</fullName>
    </submittedName>
</protein>
<evidence type="ECO:0000256" key="2">
    <source>
        <dbReference type="ARBA" id="ARBA00022617"/>
    </source>
</evidence>
<dbReference type="AlphaFoldDB" id="A0AAE4FTW8"/>
<keyword evidence="7" id="KW-0472">Membrane</keyword>
<evidence type="ECO:0000256" key="6">
    <source>
        <dbReference type="PROSITE-ProRule" id="PRU00433"/>
    </source>
</evidence>
<organism evidence="9 10">
    <name type="scientific">Pseudocalidococcus azoricus BACA0444</name>
    <dbReference type="NCBI Taxonomy" id="2918990"/>
    <lineage>
        <taxon>Bacteria</taxon>
        <taxon>Bacillati</taxon>
        <taxon>Cyanobacteriota</taxon>
        <taxon>Cyanophyceae</taxon>
        <taxon>Acaryochloridales</taxon>
        <taxon>Thermosynechococcaceae</taxon>
        <taxon>Pseudocalidococcus</taxon>
        <taxon>Pseudocalidococcus azoricus</taxon>
    </lineage>
</organism>
<dbReference type="GO" id="GO:0009055">
    <property type="term" value="F:electron transfer activity"/>
    <property type="evidence" value="ECO:0007669"/>
    <property type="project" value="InterPro"/>
</dbReference>
<evidence type="ECO:0000313" key="10">
    <source>
        <dbReference type="Proteomes" id="UP001268256"/>
    </source>
</evidence>
<dbReference type="Proteomes" id="UP001268256">
    <property type="component" value="Unassembled WGS sequence"/>
</dbReference>
<comment type="caution">
    <text evidence="9">The sequence shown here is derived from an EMBL/GenBank/DDBJ whole genome shotgun (WGS) entry which is preliminary data.</text>
</comment>
<feature type="transmembrane region" description="Helical" evidence="7">
    <location>
        <begin position="12"/>
        <end position="36"/>
    </location>
</feature>
<evidence type="ECO:0000256" key="1">
    <source>
        <dbReference type="ARBA" id="ARBA00022448"/>
    </source>
</evidence>
<evidence type="ECO:0000259" key="8">
    <source>
        <dbReference type="PROSITE" id="PS51007"/>
    </source>
</evidence>
<sequence length="683" mass="76712">MKGITLQRVKAWLTLPGLVFTVIIVSAVIVVGSSVVPSRATAPPIIPLPTVCQARLKSPEISWQVPEDVEGNLEQNNLNVVQRAADIFAWQEFIALNWPAKSGVRGVPDQAVGINTPGQRVWETWKETSEVYLPDGRQPLPWNATAPLPPGLVNGKPLKLLYRQSKVDEVLSDEFQPTKADLALPGTLTDQKGRIVRYEIRMNQIAFDYVVQNKLYDANHQAKLDTFNFPNGAILIKAAWREVNPQEEKRFHTVSAYVSDRSDLTQATYQEKRMGLVGFHIMHKTASAPQWIWSTYEQVENVRGENPSFFNPHCPDCLANHQTQAHVPNQVIRLTPIPNQDPDCNQPTQAKDNVVELNKTIQAGLKNSVWQHYELINTQWPLPKAKTDSTPETVFQVNPALLANTTMETYIQKTSSCMGCHAIARSVNPNQYAASDFTFTLAYAQPQPAQTQMIPPPAKPISAWDTEHWNSILRGYQLTTQTYELLPKNVPVAKLHCQSCHLNGGGNPKASAWLGMMSKYEYPQTTNLQKRINQCFAHSLNGHPFPITPNQPEFTAFISYMQWLDEQAQVLEIPRPKTPFPPIPQLTGNAQRGQAIFQQKCSFCHNTSGQGRYQSDTYYRPALWGQQSFNKLAGLARVPTLAEFIHGNMPYQFDGNLTPQEAWDLATFIDNQERPSGTANSEK</sequence>
<keyword evidence="1" id="KW-0813">Transport</keyword>
<keyword evidence="7" id="KW-0812">Transmembrane</keyword>
<dbReference type="Gene3D" id="1.10.760.10">
    <property type="entry name" value="Cytochrome c-like domain"/>
    <property type="match status" value="2"/>
</dbReference>